<organism evidence="3 4">
    <name type="scientific">Triparma retinervis</name>
    <dbReference type="NCBI Taxonomy" id="2557542"/>
    <lineage>
        <taxon>Eukaryota</taxon>
        <taxon>Sar</taxon>
        <taxon>Stramenopiles</taxon>
        <taxon>Ochrophyta</taxon>
        <taxon>Bolidophyceae</taxon>
        <taxon>Parmales</taxon>
        <taxon>Triparmaceae</taxon>
        <taxon>Triparma</taxon>
    </lineage>
</organism>
<sequence length="698" mass="78971">GPQAERDKNKPLGGNDENNYFSSNTLPQTSDMLNMGSAPVVAERNMYEAELAKSRKENAFLRDQTNRLTSELRAFQVQYPYSNASGGIPSPPADLPPWMASENVMSPLFGAYDSRISDLASLTEQQRMALDSFAEEIEKLVTENELLRNSQLKDLKTDMDRITLDGGAASSSSSRPNQALHDGQDVEERFGILMEENSLMAEQNALLSKELERSQEEIMMREQNIINLTQSMSDAAEAMQGLEAENSTLNREKKECEASLLMKTNECTSLEDAARKAVSDMKAALQAKSEAVMREDELRSDNKELDKECQDMSEKLRFAANKVNDLKGKLAAKTLEADRAGEGLRRTTNELNRVRTDAENMRKKSVEDTSNLHETVIDTIKSKMQVAIDKKERMCHELTISNAKLKVEAERCKREKRTAEETYAKLRGTLEGERSGLKGKFETCSKRIWETEARLEAETSSSQHVAEQLRTLTADFQAKDLMVADLTANAEKEKMEFQHEVDGLRKALREAESRLEGKKFEMEKMNMLVAEARNTTKHRLADTVNKLESEVEDLKLAAESARGYGRDRENALQEQMESHGKNVERIRAEKEVLIQQLEKKLSEEREVSGRMTSRNQELGIRVNVLASEKAELSVMAAEAEDRIEEVERNLEEAEEKVLDLSAKLGENVEEQQRRIKEEGRLKAEVSKLKREKERGRGK</sequence>
<dbReference type="PANTHER" id="PTHR35970">
    <property type="entry name" value="SODIUM CHANNEL AND CLATHRIN LINKER 1"/>
    <property type="match status" value="1"/>
</dbReference>
<dbReference type="GO" id="GO:0060271">
    <property type="term" value="P:cilium assembly"/>
    <property type="evidence" value="ECO:0007669"/>
    <property type="project" value="TreeGrafter"/>
</dbReference>
<dbReference type="PANTHER" id="PTHR35970:SF1">
    <property type="entry name" value="SODIUM CHANNEL AND CLATHRIN LINKER 1"/>
    <property type="match status" value="1"/>
</dbReference>
<feature type="compositionally biased region" description="Polar residues" evidence="2">
    <location>
        <begin position="16"/>
        <end position="29"/>
    </location>
</feature>
<dbReference type="OrthoDB" id="551053at2759"/>
<dbReference type="GO" id="GO:0005814">
    <property type="term" value="C:centriole"/>
    <property type="evidence" value="ECO:0007669"/>
    <property type="project" value="TreeGrafter"/>
</dbReference>
<dbReference type="Proteomes" id="UP001165082">
    <property type="component" value="Unassembled WGS sequence"/>
</dbReference>
<protein>
    <submittedName>
        <fullName evidence="3">Uncharacterized protein</fullName>
    </submittedName>
</protein>
<feature type="region of interest" description="Disordered" evidence="2">
    <location>
        <begin position="1"/>
        <end position="29"/>
    </location>
</feature>
<evidence type="ECO:0000313" key="3">
    <source>
        <dbReference type="EMBL" id="GMH46726.1"/>
    </source>
</evidence>
<dbReference type="AlphaFoldDB" id="A0A9W6Z6M2"/>
<feature type="coiled-coil region" evidence="1">
    <location>
        <begin position="295"/>
        <end position="364"/>
    </location>
</feature>
<feature type="compositionally biased region" description="Basic and acidic residues" evidence="2">
    <location>
        <begin position="1"/>
        <end position="10"/>
    </location>
</feature>
<gene>
    <name evidence="3" type="ORF">TrRE_jg5031</name>
</gene>
<feature type="coiled-coil region" evidence="1">
    <location>
        <begin position="197"/>
        <end position="259"/>
    </location>
</feature>
<feature type="coiled-coil region" evidence="1">
    <location>
        <begin position="44"/>
        <end position="71"/>
    </location>
</feature>
<proteinExistence type="predicted"/>
<dbReference type="InterPro" id="IPR038911">
    <property type="entry name" value="SCLT1"/>
</dbReference>
<evidence type="ECO:0000313" key="4">
    <source>
        <dbReference type="Proteomes" id="UP001165082"/>
    </source>
</evidence>
<feature type="region of interest" description="Disordered" evidence="2">
    <location>
        <begin position="163"/>
        <end position="183"/>
    </location>
</feature>
<feature type="non-terminal residue" evidence="3">
    <location>
        <position position="1"/>
    </location>
</feature>
<keyword evidence="1" id="KW-0175">Coiled coil</keyword>
<evidence type="ECO:0000256" key="2">
    <source>
        <dbReference type="SAM" id="MobiDB-lite"/>
    </source>
</evidence>
<accession>A0A9W6Z6M2</accession>
<feature type="coiled-coil region" evidence="1">
    <location>
        <begin position="487"/>
        <end position="670"/>
    </location>
</feature>
<name>A0A9W6Z6M2_9STRA</name>
<comment type="caution">
    <text evidence="3">The sequence shown here is derived from an EMBL/GenBank/DDBJ whole genome shotgun (WGS) entry which is preliminary data.</text>
</comment>
<feature type="coiled-coil region" evidence="1">
    <location>
        <begin position="402"/>
        <end position="429"/>
    </location>
</feature>
<evidence type="ECO:0000256" key="1">
    <source>
        <dbReference type="SAM" id="Coils"/>
    </source>
</evidence>
<dbReference type="EMBL" id="BRXZ01000534">
    <property type="protein sequence ID" value="GMH46726.1"/>
    <property type="molecule type" value="Genomic_DNA"/>
</dbReference>
<keyword evidence="4" id="KW-1185">Reference proteome</keyword>
<reference evidence="3" key="1">
    <citation type="submission" date="2022-07" db="EMBL/GenBank/DDBJ databases">
        <title>Genome analysis of Parmales, a sister group of diatoms, reveals the evolutionary specialization of diatoms from phago-mixotrophs to photoautotrophs.</title>
        <authorList>
            <person name="Ban H."/>
            <person name="Sato S."/>
            <person name="Yoshikawa S."/>
            <person name="Kazumasa Y."/>
            <person name="Nakamura Y."/>
            <person name="Ichinomiya M."/>
            <person name="Saitoh K."/>
            <person name="Sato N."/>
            <person name="Blanc-Mathieu R."/>
            <person name="Endo H."/>
            <person name="Kuwata A."/>
            <person name="Ogata H."/>
        </authorList>
    </citation>
    <scope>NUCLEOTIDE SEQUENCE</scope>
</reference>